<dbReference type="PANTHER" id="PTHR37300:SF1">
    <property type="entry name" value="UPF0291 PROTEIN YNZC"/>
    <property type="match status" value="1"/>
</dbReference>
<evidence type="ECO:0000256" key="2">
    <source>
        <dbReference type="HAMAP-Rule" id="MF_01103"/>
    </source>
</evidence>
<dbReference type="RefSeq" id="WP_151866262.1">
    <property type="nucleotide sequence ID" value="NZ_WBZB01000037.1"/>
</dbReference>
<dbReference type="HAMAP" id="MF_01103">
    <property type="entry name" value="UPF0291"/>
    <property type="match status" value="1"/>
</dbReference>
<comment type="caution">
    <text evidence="3">The sequence shown here is derived from an EMBL/GenBank/DDBJ whole genome shotgun (WGS) entry which is preliminary data.</text>
</comment>
<evidence type="ECO:0000313" key="3">
    <source>
        <dbReference type="EMBL" id="KAB3529025.1"/>
    </source>
</evidence>
<accession>A0A833HMV9</accession>
<dbReference type="PANTHER" id="PTHR37300">
    <property type="entry name" value="UPF0291 PROTEIN CBO2609/CLC_2481"/>
    <property type="match status" value="1"/>
</dbReference>
<dbReference type="Proteomes" id="UP000465601">
    <property type="component" value="Unassembled WGS sequence"/>
</dbReference>
<dbReference type="AlphaFoldDB" id="A0A833HMV9"/>
<proteinExistence type="inferred from homology"/>
<dbReference type="EMBL" id="WBZB01000037">
    <property type="protein sequence ID" value="KAB3529025.1"/>
    <property type="molecule type" value="Genomic_DNA"/>
</dbReference>
<sequence length="56" mass="6866">MLTKEKLNRINELVKISKTRELTGEEKLEQKKLREEYIKNFRKSFKDQLDRIEIVD</sequence>
<evidence type="ECO:0000256" key="1">
    <source>
        <dbReference type="ARBA" id="ARBA00022490"/>
    </source>
</evidence>
<name>A0A833HMV9_9FIRM</name>
<dbReference type="Gene3D" id="1.10.287.540">
    <property type="entry name" value="Helix hairpin bin"/>
    <property type="match status" value="1"/>
</dbReference>
<dbReference type="SUPFAM" id="SSF158221">
    <property type="entry name" value="YnzC-like"/>
    <property type="match status" value="1"/>
</dbReference>
<comment type="similarity">
    <text evidence="2">Belongs to the UPF0291 family.</text>
</comment>
<gene>
    <name evidence="3" type="ORF">F8153_10230</name>
</gene>
<dbReference type="Pfam" id="PF05979">
    <property type="entry name" value="DUF896"/>
    <property type="match status" value="1"/>
</dbReference>
<dbReference type="InterPro" id="IPR009242">
    <property type="entry name" value="DUF896"/>
</dbReference>
<protein>
    <recommendedName>
        <fullName evidence="2">UPF0291 protein F8153_10230</fullName>
    </recommendedName>
</protein>
<organism evidence="3 4">
    <name type="scientific">Alkaliphilus serpentinus</name>
    <dbReference type="NCBI Taxonomy" id="1482731"/>
    <lineage>
        <taxon>Bacteria</taxon>
        <taxon>Bacillati</taxon>
        <taxon>Bacillota</taxon>
        <taxon>Clostridia</taxon>
        <taxon>Peptostreptococcales</taxon>
        <taxon>Natronincolaceae</taxon>
        <taxon>Alkaliphilus</taxon>
    </lineage>
</organism>
<evidence type="ECO:0000313" key="4">
    <source>
        <dbReference type="Proteomes" id="UP000465601"/>
    </source>
</evidence>
<keyword evidence="1 2" id="KW-0963">Cytoplasm</keyword>
<keyword evidence="4" id="KW-1185">Reference proteome</keyword>
<dbReference type="GO" id="GO:0005737">
    <property type="term" value="C:cytoplasm"/>
    <property type="evidence" value="ECO:0007669"/>
    <property type="project" value="UniProtKB-SubCell"/>
</dbReference>
<comment type="subcellular location">
    <subcellularLocation>
        <location evidence="2">Cytoplasm</location>
    </subcellularLocation>
</comment>
<reference evidence="3 4" key="1">
    <citation type="submission" date="2019-10" db="EMBL/GenBank/DDBJ databases">
        <title>Alkaliphilus serpentinus sp. nov. and Alkaliphilus pronyensis sp. nov., two novel anaerobic alkaliphilic species isolated from the serpentinized-hosted hydrothermal field of the Prony Bay (New Caledonia).</title>
        <authorList>
            <person name="Postec A."/>
        </authorList>
    </citation>
    <scope>NUCLEOTIDE SEQUENCE [LARGE SCALE GENOMIC DNA]</scope>
    <source>
        <strain evidence="3 4">LacT</strain>
    </source>
</reference>